<evidence type="ECO:0000313" key="1">
    <source>
        <dbReference type="EMBL" id="EGP43007.1"/>
    </source>
</evidence>
<dbReference type="PATRIC" id="fig|1003200.3.peg.5569"/>
<organism evidence="1 2">
    <name type="scientific">Achromobacter insuavis AXX-A</name>
    <dbReference type="NCBI Taxonomy" id="1003200"/>
    <lineage>
        <taxon>Bacteria</taxon>
        <taxon>Pseudomonadati</taxon>
        <taxon>Pseudomonadota</taxon>
        <taxon>Betaproteobacteria</taxon>
        <taxon>Burkholderiales</taxon>
        <taxon>Alcaligenaceae</taxon>
        <taxon>Achromobacter</taxon>
    </lineage>
</organism>
<protein>
    <submittedName>
        <fullName evidence="1">Uncharacterized protein</fullName>
    </submittedName>
</protein>
<dbReference type="Proteomes" id="UP000004853">
    <property type="component" value="Unassembled WGS sequence"/>
</dbReference>
<dbReference type="RefSeq" id="WP_006395638.1">
    <property type="nucleotide sequence ID" value="NZ_GL982453.1"/>
</dbReference>
<accession>F7T9K2</accession>
<proteinExistence type="predicted"/>
<dbReference type="HOGENOM" id="CLU_2597978_0_0_4"/>
<gene>
    <name evidence="1" type="ORF">AXXA_28200</name>
</gene>
<evidence type="ECO:0000313" key="2">
    <source>
        <dbReference type="Proteomes" id="UP000004853"/>
    </source>
</evidence>
<dbReference type="OrthoDB" id="8664259at2"/>
<dbReference type="AlphaFoldDB" id="F7T9K2"/>
<reference evidence="1 2" key="1">
    <citation type="submission" date="2011-06" db="EMBL/GenBank/DDBJ databases">
        <authorList>
            <person name="Bador J."/>
            <person name="Amoureux L."/>
            <person name="Neuwirth C."/>
        </authorList>
    </citation>
    <scope>NUCLEOTIDE SEQUENCE [LARGE SCALE GENOMIC DNA]</scope>
    <source>
        <strain evidence="1 2">AXX-A</strain>
    </source>
</reference>
<sequence length="79" mass="8451">MDAVNGFQITRGAVQVQDGYLPVIEAQGPSADGRTLRGAVTVTEYGVFDDQEEAINAGWTIRVRAITAEGDGLSIRIDQ</sequence>
<name>F7T9K2_9BURK</name>
<dbReference type="EMBL" id="AFRQ01000134">
    <property type="protein sequence ID" value="EGP43007.1"/>
    <property type="molecule type" value="Genomic_DNA"/>
</dbReference>
<comment type="caution">
    <text evidence="1">The sequence shown here is derived from an EMBL/GenBank/DDBJ whole genome shotgun (WGS) entry which is preliminary data.</text>
</comment>